<dbReference type="EMBL" id="AUBJ02000001">
    <property type="protein sequence ID" value="MCP2333526.1"/>
    <property type="molecule type" value="Genomic_DNA"/>
</dbReference>
<dbReference type="PROSITE" id="PS50173">
    <property type="entry name" value="UMUC"/>
    <property type="match status" value="1"/>
</dbReference>
<reference evidence="5 6" key="1">
    <citation type="submission" date="2022-06" db="EMBL/GenBank/DDBJ databases">
        <title>Genomic Encyclopedia of Type Strains, Phase I: the one thousand microbial genomes (KMG-I) project.</title>
        <authorList>
            <person name="Kyrpides N."/>
        </authorList>
    </citation>
    <scope>NUCLEOTIDE SEQUENCE [LARGE SCALE GENOMIC DNA]</scope>
    <source>
        <strain evidence="5 6">DSM 43889</strain>
    </source>
</reference>
<comment type="similarity">
    <text evidence="1">Belongs to the DNA polymerase type-Y family.</text>
</comment>
<evidence type="ECO:0000256" key="1">
    <source>
        <dbReference type="ARBA" id="ARBA00010945"/>
    </source>
</evidence>
<keyword evidence="6" id="KW-1185">Reference proteome</keyword>
<feature type="domain" description="UmuC" evidence="4">
    <location>
        <begin position="23"/>
        <end position="177"/>
    </location>
</feature>
<dbReference type="PANTHER" id="PTHR35369:SF2">
    <property type="entry name" value="BLR3025 PROTEIN"/>
    <property type="match status" value="1"/>
</dbReference>
<dbReference type="Proteomes" id="UP000791080">
    <property type="component" value="Unassembled WGS sequence"/>
</dbReference>
<evidence type="ECO:0000259" key="4">
    <source>
        <dbReference type="PROSITE" id="PS50173"/>
    </source>
</evidence>
<dbReference type="InterPro" id="IPR043128">
    <property type="entry name" value="Rev_trsase/Diguanyl_cyclase"/>
</dbReference>
<organism evidence="5 6">
    <name type="scientific">Actinoalloteichus caeruleus DSM 43889</name>
    <dbReference type="NCBI Taxonomy" id="1120930"/>
    <lineage>
        <taxon>Bacteria</taxon>
        <taxon>Bacillati</taxon>
        <taxon>Actinomycetota</taxon>
        <taxon>Actinomycetes</taxon>
        <taxon>Pseudonocardiales</taxon>
        <taxon>Pseudonocardiaceae</taxon>
        <taxon>Actinoalloteichus</taxon>
        <taxon>Actinoalloteichus cyanogriseus</taxon>
    </lineage>
</organism>
<dbReference type="Pfam" id="PF00817">
    <property type="entry name" value="IMS"/>
    <property type="match status" value="1"/>
</dbReference>
<dbReference type="Gene3D" id="3.40.1170.60">
    <property type="match status" value="1"/>
</dbReference>
<proteinExistence type="inferred from homology"/>
<dbReference type="InterPro" id="IPR050356">
    <property type="entry name" value="SulA_CellDiv_inhibitor"/>
</dbReference>
<protein>
    <submittedName>
        <fullName evidence="5">Protein ImuB</fullName>
    </submittedName>
</protein>
<dbReference type="Gene3D" id="3.30.70.270">
    <property type="match status" value="1"/>
</dbReference>
<sequence length="537" mass="56891">MLWCPDWPVVAAARDLGLSPLDPVAVFSANRVRACSSAARAAGIRRGLRRREAQARCADLVVVADDQGRDAREFEAVAVAVERVAVGVEVVRPGLLTLPVSGPASYFGGEDRAGERIVDAVAIDTGLECQVGVADGLFAAALAARRGTVVPVGESGSFLAPLPIAELARVTELTGVGSDGSWTALVDLLRRLGLRTVGDFAALPSDRVSSRFGAEATRVHRLARGQEERPPSPRRPPADLAIEEELDPPVDRVDTAAFVARTLAERLHLGLTAHGLACTRLAITAVTENGEELTRTWRCAEPLTVAGTADRVRWQLDGWLRAPPGERPTAGVRLLRLAPDETSPAGEFPRELWDVGGGSRQLDERAERALVRVRGMVGPDGVLAAVLGGGRGPAERVRLVPWGDPLEPRHDPGAPWPGRLPPPSPTVVPVPPTPAGLRAEGGEPVGVTGRYVLTGAPAVLVVEGEREREVVGWAGPWPVEQRWWSADGGREARLQLVTLAPAGNGAGSSNDQGAGEDQEAFLLVRSGGSWFVEGRYE</sequence>
<accession>A0ABT1JN16</accession>
<evidence type="ECO:0000313" key="6">
    <source>
        <dbReference type="Proteomes" id="UP000791080"/>
    </source>
</evidence>
<comment type="caution">
    <text evidence="5">The sequence shown here is derived from an EMBL/GenBank/DDBJ whole genome shotgun (WGS) entry which is preliminary data.</text>
</comment>
<dbReference type="InterPro" id="IPR043502">
    <property type="entry name" value="DNA/RNA_pol_sf"/>
</dbReference>
<keyword evidence="2" id="KW-0227">DNA damage</keyword>
<dbReference type="InterPro" id="IPR001126">
    <property type="entry name" value="UmuC"/>
</dbReference>
<gene>
    <name evidence="5" type="ORF">G443_003796</name>
</gene>
<name>A0ABT1JN16_ACTCY</name>
<evidence type="ECO:0000256" key="3">
    <source>
        <dbReference type="ARBA" id="ARBA00025589"/>
    </source>
</evidence>
<evidence type="ECO:0000313" key="5">
    <source>
        <dbReference type="EMBL" id="MCP2333526.1"/>
    </source>
</evidence>
<dbReference type="CDD" id="cd03468">
    <property type="entry name" value="PolY_like"/>
    <property type="match status" value="1"/>
</dbReference>
<comment type="function">
    <text evidence="3">Poorly processive, error-prone DNA polymerase involved in untargeted mutagenesis. Copies undamaged DNA at stalled replication forks, which arise in vivo from mismatched or misaligned primer ends. These misaligned primers can be extended by PolIV. Exhibits no 3'-5' exonuclease (proofreading) activity. May be involved in translesional synthesis, in conjunction with the beta clamp from PolIII.</text>
</comment>
<dbReference type="SUPFAM" id="SSF56672">
    <property type="entry name" value="DNA/RNA polymerases"/>
    <property type="match status" value="1"/>
</dbReference>
<dbReference type="Gene3D" id="1.10.150.20">
    <property type="entry name" value="5' to 3' exonuclease, C-terminal subdomain"/>
    <property type="match status" value="1"/>
</dbReference>
<evidence type="ECO:0000256" key="2">
    <source>
        <dbReference type="ARBA" id="ARBA00022763"/>
    </source>
</evidence>
<dbReference type="PANTHER" id="PTHR35369">
    <property type="entry name" value="BLR3025 PROTEIN-RELATED"/>
    <property type="match status" value="1"/>
</dbReference>